<accession>A0ABS9J6A7</accession>
<keyword evidence="3" id="KW-1185">Reference proteome</keyword>
<evidence type="ECO:0000313" key="2">
    <source>
        <dbReference type="EMBL" id="MCF8715943.1"/>
    </source>
</evidence>
<protein>
    <submittedName>
        <fullName evidence="2">Uncharacterized protein</fullName>
    </submittedName>
</protein>
<comment type="caution">
    <text evidence="2">The sequence shown here is derived from an EMBL/GenBank/DDBJ whole genome shotgun (WGS) entry which is preliminary data.</text>
</comment>
<dbReference type="PROSITE" id="PS51257">
    <property type="entry name" value="PROKAR_LIPOPROTEIN"/>
    <property type="match status" value="1"/>
</dbReference>
<sequence length="264" mass="29751">MKTTTFKNILIAISFISLLSCASTIDKVVVNAISAPDSDIKVNHLLMPMPNDPHMAMTAIMPPKDGDQERADSLARVIKKNIAKYKDIEVAKSDGYEFFPPEPPADMNIVHLVNRKFSAKENKKFNSEKPGSILYERDGNGWKLIGAMITAPVDASEKEMNERAPLSVTQWHLHKNVCVPKPIWDGEQWKKTFPDGSPVYGPTSKVTTASECSKYQGRFLPVVFGWMTHAYVFVDNPDDVWNQMYGHTSSEHDMHGDHQKHENH</sequence>
<evidence type="ECO:0000313" key="3">
    <source>
        <dbReference type="Proteomes" id="UP000829517"/>
    </source>
</evidence>
<evidence type="ECO:0000256" key="1">
    <source>
        <dbReference type="SAM" id="SignalP"/>
    </source>
</evidence>
<dbReference type="RefSeq" id="WP_236959908.1">
    <property type="nucleotide sequence ID" value="NZ_JAETXX010000011.1"/>
</dbReference>
<feature type="signal peptide" evidence="1">
    <location>
        <begin position="1"/>
        <end position="22"/>
    </location>
</feature>
<organism evidence="2 3">
    <name type="scientific">Joostella atrarenae</name>
    <dbReference type="NCBI Taxonomy" id="679257"/>
    <lineage>
        <taxon>Bacteria</taxon>
        <taxon>Pseudomonadati</taxon>
        <taxon>Bacteroidota</taxon>
        <taxon>Flavobacteriia</taxon>
        <taxon>Flavobacteriales</taxon>
        <taxon>Flavobacteriaceae</taxon>
        <taxon>Joostella</taxon>
    </lineage>
</organism>
<dbReference type="EMBL" id="JAETXX010000011">
    <property type="protein sequence ID" value="MCF8715943.1"/>
    <property type="molecule type" value="Genomic_DNA"/>
</dbReference>
<dbReference type="Proteomes" id="UP000829517">
    <property type="component" value="Unassembled WGS sequence"/>
</dbReference>
<reference evidence="2 3" key="1">
    <citation type="submission" date="2021-01" db="EMBL/GenBank/DDBJ databases">
        <title>Genome sequencing of Joostella atrarenae M1-2 (= KCTC 23194).</title>
        <authorList>
            <person name="Zakaria M.R."/>
            <person name="Lam M.Q."/>
            <person name="Chong C.S."/>
        </authorList>
    </citation>
    <scope>NUCLEOTIDE SEQUENCE [LARGE SCALE GENOMIC DNA]</scope>
    <source>
        <strain evidence="2 3">M1-2</strain>
    </source>
</reference>
<feature type="chain" id="PRO_5045723914" evidence="1">
    <location>
        <begin position="23"/>
        <end position="264"/>
    </location>
</feature>
<gene>
    <name evidence="2" type="ORF">JM658_13990</name>
</gene>
<proteinExistence type="predicted"/>
<keyword evidence="1" id="KW-0732">Signal</keyword>
<name>A0ABS9J6A7_9FLAO</name>